<organism evidence="8 9">
    <name type="scientific">Molorchus minor</name>
    <dbReference type="NCBI Taxonomy" id="1323400"/>
    <lineage>
        <taxon>Eukaryota</taxon>
        <taxon>Metazoa</taxon>
        <taxon>Ecdysozoa</taxon>
        <taxon>Arthropoda</taxon>
        <taxon>Hexapoda</taxon>
        <taxon>Insecta</taxon>
        <taxon>Pterygota</taxon>
        <taxon>Neoptera</taxon>
        <taxon>Endopterygota</taxon>
        <taxon>Coleoptera</taxon>
        <taxon>Polyphaga</taxon>
        <taxon>Cucujiformia</taxon>
        <taxon>Chrysomeloidea</taxon>
        <taxon>Cerambycidae</taxon>
        <taxon>Lamiinae</taxon>
        <taxon>Monochamini</taxon>
        <taxon>Molorchus</taxon>
    </lineage>
</organism>
<keyword evidence="3 6" id="KW-1133">Transmembrane helix</keyword>
<evidence type="ECO:0000256" key="3">
    <source>
        <dbReference type="ARBA" id="ARBA00022989"/>
    </source>
</evidence>
<accession>A0ABQ9J226</accession>
<reference evidence="8" key="1">
    <citation type="journal article" date="2023" name="Insect Mol. Biol.">
        <title>Genome sequencing provides insights into the evolution of gene families encoding plant cell wall-degrading enzymes in longhorned beetles.</title>
        <authorList>
            <person name="Shin N.R."/>
            <person name="Okamura Y."/>
            <person name="Kirsch R."/>
            <person name="Pauchet Y."/>
        </authorList>
    </citation>
    <scope>NUCLEOTIDE SEQUENCE</scope>
    <source>
        <strain evidence="8">MMC_N1</strain>
    </source>
</reference>
<keyword evidence="2 5" id="KW-0812">Transmembrane</keyword>
<protein>
    <recommendedName>
        <fullName evidence="7">MARVEL domain-containing protein</fullName>
    </recommendedName>
</protein>
<dbReference type="PANTHER" id="PTHR22776:SF49">
    <property type="entry name" value="MARVEL DOMAIN-CONTAINING PROTEIN"/>
    <property type="match status" value="1"/>
</dbReference>
<sequence length="200" mass="22215">MTDPGFPGQHTTTTVHTTSTTVQTSLRFDPSYIRTLPGILKVIQVGTSLIGFICIELSGPFSISDQGRFFNFVSMTAFWFTAILLAFYLFHVIEKLYKVPWLKIEFGFCILWTLFYLIASCLAVTFHSSGAFIAAGVSIITVVNYCCKTDFIERILCIISFGFIGMTVYGIDAYLKLRGVQSGQLAQGVRVTNKQTVLSP</sequence>
<dbReference type="EMBL" id="JAPWTJ010001453">
    <property type="protein sequence ID" value="KAJ8971634.1"/>
    <property type="molecule type" value="Genomic_DNA"/>
</dbReference>
<evidence type="ECO:0000256" key="6">
    <source>
        <dbReference type="SAM" id="Phobius"/>
    </source>
</evidence>
<evidence type="ECO:0000313" key="9">
    <source>
        <dbReference type="Proteomes" id="UP001162164"/>
    </source>
</evidence>
<dbReference type="PROSITE" id="PS51225">
    <property type="entry name" value="MARVEL"/>
    <property type="match status" value="1"/>
</dbReference>
<feature type="domain" description="MARVEL" evidence="7">
    <location>
        <begin position="32"/>
        <end position="157"/>
    </location>
</feature>
<dbReference type="InterPro" id="IPR008253">
    <property type="entry name" value="Marvel"/>
</dbReference>
<feature type="transmembrane region" description="Helical" evidence="6">
    <location>
        <begin position="69"/>
        <end position="90"/>
    </location>
</feature>
<name>A0ABQ9J226_9CUCU</name>
<dbReference type="InterPro" id="IPR050578">
    <property type="entry name" value="MARVEL-CKLF_proteins"/>
</dbReference>
<comment type="subcellular location">
    <subcellularLocation>
        <location evidence="1">Membrane</location>
        <topology evidence="1">Multi-pass membrane protein</topology>
    </subcellularLocation>
</comment>
<gene>
    <name evidence="8" type="ORF">NQ317_015910</name>
</gene>
<evidence type="ECO:0000313" key="8">
    <source>
        <dbReference type="EMBL" id="KAJ8971634.1"/>
    </source>
</evidence>
<dbReference type="Proteomes" id="UP001162164">
    <property type="component" value="Unassembled WGS sequence"/>
</dbReference>
<evidence type="ECO:0000256" key="5">
    <source>
        <dbReference type="PROSITE-ProRule" id="PRU00581"/>
    </source>
</evidence>
<proteinExistence type="predicted"/>
<dbReference type="PANTHER" id="PTHR22776">
    <property type="entry name" value="MARVEL-CONTAINING POTENTIAL LIPID RAFT-ASSOCIATED PROTEIN"/>
    <property type="match status" value="1"/>
</dbReference>
<dbReference type="Pfam" id="PF01284">
    <property type="entry name" value="MARVEL"/>
    <property type="match status" value="1"/>
</dbReference>
<evidence type="ECO:0000259" key="7">
    <source>
        <dbReference type="PROSITE" id="PS51225"/>
    </source>
</evidence>
<evidence type="ECO:0000256" key="4">
    <source>
        <dbReference type="ARBA" id="ARBA00023136"/>
    </source>
</evidence>
<evidence type="ECO:0000256" key="2">
    <source>
        <dbReference type="ARBA" id="ARBA00022692"/>
    </source>
</evidence>
<keyword evidence="4 5" id="KW-0472">Membrane</keyword>
<comment type="caution">
    <text evidence="8">The sequence shown here is derived from an EMBL/GenBank/DDBJ whole genome shotgun (WGS) entry which is preliminary data.</text>
</comment>
<keyword evidence="9" id="KW-1185">Reference proteome</keyword>
<evidence type="ECO:0000256" key="1">
    <source>
        <dbReference type="ARBA" id="ARBA00004141"/>
    </source>
</evidence>
<feature type="transmembrane region" description="Helical" evidence="6">
    <location>
        <begin position="155"/>
        <end position="175"/>
    </location>
</feature>
<feature type="transmembrane region" description="Helical" evidence="6">
    <location>
        <begin position="110"/>
        <end position="143"/>
    </location>
</feature>